<evidence type="ECO:0000256" key="1">
    <source>
        <dbReference type="ARBA" id="ARBA00001933"/>
    </source>
</evidence>
<keyword evidence="9" id="KW-1185">Reference proteome</keyword>
<dbReference type="Gene3D" id="3.90.1150.10">
    <property type="entry name" value="Aspartate Aminotransferase, domain 1"/>
    <property type="match status" value="1"/>
</dbReference>
<dbReference type="CDD" id="cd00609">
    <property type="entry name" value="AAT_like"/>
    <property type="match status" value="1"/>
</dbReference>
<sequence length="394" mass="41959">MQCAVSAGRRRVGHRAGDRAVITLSVRAGCPGGSPVSEPATPRFRSVLDRFVAYKPGRTATAPDGRSFKLSSNESPHGPLPSVLAAIGEAGRGVNRYPDNAAAGLITALAERFGVPEDHLAVGCGSVGLTQMLLSAVAEPGAEVLYAWRSFEAYPVLVSLSGAESVQVPLRAETHDLAALADAITERTRLVFVCNPNNPTGTVVHRPELEEFLDRVPADCLVVLDEAYREYVRDPRVPDGLDLYGDRPNLAVLRTFSKAYGLAGLRVGFLAAHPVVAGAVRKTLLPFSVNSIAQAAAVASLRAEEELLERVEHTVKERDRVRGALLGQGWTVPQTEANFVWLRLGEATADFAAACVAQGVSVRPFPGEGARISIGTPEENDAFLAVAESYPHRA</sequence>
<organism evidence="8 9">
    <name type="scientific">Actinomadura craniellae</name>
    <dbReference type="NCBI Taxonomy" id="2231787"/>
    <lineage>
        <taxon>Bacteria</taxon>
        <taxon>Bacillati</taxon>
        <taxon>Actinomycetota</taxon>
        <taxon>Actinomycetes</taxon>
        <taxon>Streptosporangiales</taxon>
        <taxon>Thermomonosporaceae</taxon>
        <taxon>Actinomadura</taxon>
    </lineage>
</organism>
<dbReference type="PANTHER" id="PTHR43643:SF3">
    <property type="entry name" value="HISTIDINOL-PHOSPHATE AMINOTRANSFERASE"/>
    <property type="match status" value="1"/>
</dbReference>
<keyword evidence="5 6" id="KW-0663">Pyridoxal phosphate</keyword>
<comment type="function">
    <text evidence="6">Aminotransferase that catalyzes the conversion of aromatic amino acids and 2-oxoglutarate into corresponding aromatic oxo acids and L-glutamate.</text>
</comment>
<dbReference type="HAMAP" id="MF_01023">
    <property type="entry name" value="HisC_aminotrans_2"/>
    <property type="match status" value="1"/>
</dbReference>
<evidence type="ECO:0000256" key="2">
    <source>
        <dbReference type="ARBA" id="ARBA00011738"/>
    </source>
</evidence>
<dbReference type="PROSITE" id="PS00599">
    <property type="entry name" value="AA_TRANSFER_CLASS_2"/>
    <property type="match status" value="1"/>
</dbReference>
<evidence type="ECO:0000313" key="9">
    <source>
        <dbReference type="Proteomes" id="UP000251891"/>
    </source>
</evidence>
<name>A0A365H612_9ACTN</name>
<dbReference type="NCBIfam" id="NF002878">
    <property type="entry name" value="PRK03321.1"/>
    <property type="match status" value="1"/>
</dbReference>
<comment type="similarity">
    <text evidence="6">Belongs to the class-II pyridoxal-phosphate-dependent aminotransferase family.</text>
</comment>
<dbReference type="InterPro" id="IPR015421">
    <property type="entry name" value="PyrdxlP-dep_Trfase_major"/>
</dbReference>
<protein>
    <recommendedName>
        <fullName evidence="6">Aromatic amino acid aminotransferase</fullName>
        <shortName evidence="6">ArAT</shortName>
        <ecNumber evidence="6">2.6.1.57</ecNumber>
    </recommendedName>
</protein>
<comment type="caution">
    <text evidence="8">The sequence shown here is derived from an EMBL/GenBank/DDBJ whole genome shotgun (WGS) entry which is preliminary data.</text>
</comment>
<evidence type="ECO:0000313" key="8">
    <source>
        <dbReference type="EMBL" id="RAY14531.1"/>
    </source>
</evidence>
<feature type="modified residue" description="N6-(pyridoxal phosphate)lysine" evidence="6">
    <location>
        <position position="258"/>
    </location>
</feature>
<dbReference type="NCBIfam" id="TIGR01141">
    <property type="entry name" value="hisC"/>
    <property type="match status" value="1"/>
</dbReference>
<dbReference type="Proteomes" id="UP000251891">
    <property type="component" value="Unassembled WGS sequence"/>
</dbReference>
<dbReference type="EC" id="2.6.1.57" evidence="6"/>
<evidence type="ECO:0000259" key="7">
    <source>
        <dbReference type="Pfam" id="PF00155"/>
    </source>
</evidence>
<dbReference type="InterPro" id="IPR024892">
    <property type="entry name" value="ArAT"/>
</dbReference>
<accession>A0A365H612</accession>
<dbReference type="InterPro" id="IPR001917">
    <property type="entry name" value="Aminotrans_II_pyridoxalP_BS"/>
</dbReference>
<dbReference type="Gene3D" id="3.40.640.10">
    <property type="entry name" value="Type I PLP-dependent aspartate aminotransferase-like (Major domain)"/>
    <property type="match status" value="1"/>
</dbReference>
<dbReference type="GO" id="GO:0004400">
    <property type="term" value="F:histidinol-phosphate transaminase activity"/>
    <property type="evidence" value="ECO:0007669"/>
    <property type="project" value="InterPro"/>
</dbReference>
<reference evidence="8 9" key="1">
    <citation type="submission" date="2018-06" db="EMBL/GenBank/DDBJ databases">
        <title>Actinomadura craniellae sp. nov. isolated from marine sponge Craniella sp.</title>
        <authorList>
            <person name="Li L."/>
            <person name="Xu Q.H."/>
            <person name="Lin H.W."/>
            <person name="Lu Y.H."/>
        </authorList>
    </citation>
    <scope>NUCLEOTIDE SEQUENCE [LARGE SCALE GENOMIC DNA]</scope>
    <source>
        <strain evidence="8 9">LHW63021</strain>
    </source>
</reference>
<evidence type="ECO:0000256" key="3">
    <source>
        <dbReference type="ARBA" id="ARBA00022576"/>
    </source>
</evidence>
<dbReference type="EMBL" id="QLYX01000005">
    <property type="protein sequence ID" value="RAY14531.1"/>
    <property type="molecule type" value="Genomic_DNA"/>
</dbReference>
<gene>
    <name evidence="8" type="primary">hisC</name>
    <name evidence="6" type="synonym">pat</name>
    <name evidence="8" type="ORF">DPM19_12165</name>
</gene>
<evidence type="ECO:0000256" key="4">
    <source>
        <dbReference type="ARBA" id="ARBA00022679"/>
    </source>
</evidence>
<dbReference type="PANTHER" id="PTHR43643">
    <property type="entry name" value="HISTIDINOL-PHOSPHATE AMINOTRANSFERASE 2"/>
    <property type="match status" value="1"/>
</dbReference>
<evidence type="ECO:0000256" key="6">
    <source>
        <dbReference type="HAMAP-Rule" id="MF_01513"/>
    </source>
</evidence>
<dbReference type="OrthoDB" id="9809616at2"/>
<dbReference type="AlphaFoldDB" id="A0A365H612"/>
<comment type="catalytic activity">
    <reaction evidence="6">
        <text>an aromatic L-alpha-amino acid + 2-oxoglutarate = an aromatic oxo-acid + L-glutamate</text>
        <dbReference type="Rhea" id="RHEA:17533"/>
        <dbReference type="ChEBI" id="CHEBI:16810"/>
        <dbReference type="ChEBI" id="CHEBI:29985"/>
        <dbReference type="ChEBI" id="CHEBI:73309"/>
        <dbReference type="ChEBI" id="CHEBI:84824"/>
        <dbReference type="EC" id="2.6.1.57"/>
    </reaction>
</comment>
<dbReference type="Pfam" id="PF00155">
    <property type="entry name" value="Aminotran_1_2"/>
    <property type="match status" value="1"/>
</dbReference>
<evidence type="ECO:0000256" key="5">
    <source>
        <dbReference type="ARBA" id="ARBA00022898"/>
    </source>
</evidence>
<dbReference type="InterPro" id="IPR005861">
    <property type="entry name" value="HisP_aminotrans"/>
</dbReference>
<dbReference type="InterPro" id="IPR004839">
    <property type="entry name" value="Aminotransferase_I/II_large"/>
</dbReference>
<keyword evidence="4 6" id="KW-0808">Transferase</keyword>
<dbReference type="SUPFAM" id="SSF53383">
    <property type="entry name" value="PLP-dependent transferases"/>
    <property type="match status" value="1"/>
</dbReference>
<comment type="cofactor">
    <cofactor evidence="1 6">
        <name>pyridoxal 5'-phosphate</name>
        <dbReference type="ChEBI" id="CHEBI:597326"/>
    </cofactor>
</comment>
<comment type="subunit">
    <text evidence="2 6">Homodimer.</text>
</comment>
<dbReference type="HAMAP" id="MF_01513">
    <property type="entry name" value="Phe_aminotrans_2"/>
    <property type="match status" value="1"/>
</dbReference>
<dbReference type="GO" id="GO:0030170">
    <property type="term" value="F:pyridoxal phosphate binding"/>
    <property type="evidence" value="ECO:0007669"/>
    <property type="project" value="UniProtKB-UniRule"/>
</dbReference>
<dbReference type="GO" id="GO:0000105">
    <property type="term" value="P:L-histidine biosynthetic process"/>
    <property type="evidence" value="ECO:0007669"/>
    <property type="project" value="InterPro"/>
</dbReference>
<dbReference type="InterPro" id="IPR015424">
    <property type="entry name" value="PyrdxlP-dep_Trfase"/>
</dbReference>
<dbReference type="InterPro" id="IPR050106">
    <property type="entry name" value="HistidinolP_aminotransfase"/>
</dbReference>
<dbReference type="InterPro" id="IPR015422">
    <property type="entry name" value="PyrdxlP-dep_Trfase_small"/>
</dbReference>
<dbReference type="GO" id="GO:0008793">
    <property type="term" value="F:aromatic-amino-acid transaminase activity"/>
    <property type="evidence" value="ECO:0007669"/>
    <property type="project" value="UniProtKB-UniRule"/>
</dbReference>
<feature type="domain" description="Aminotransferase class I/classII large" evidence="7">
    <location>
        <begin position="68"/>
        <end position="384"/>
    </location>
</feature>
<proteinExistence type="inferred from homology"/>
<keyword evidence="3 6" id="KW-0032">Aminotransferase</keyword>